<evidence type="ECO:0000259" key="2">
    <source>
        <dbReference type="PROSITE" id="PS50102"/>
    </source>
</evidence>
<dbReference type="InterPro" id="IPR012677">
    <property type="entry name" value="Nucleotide-bd_a/b_plait_sf"/>
</dbReference>
<dbReference type="GO" id="GO:0003723">
    <property type="term" value="F:RNA binding"/>
    <property type="evidence" value="ECO:0007669"/>
    <property type="project" value="UniProtKB-UniRule"/>
</dbReference>
<dbReference type="SUPFAM" id="SSF54928">
    <property type="entry name" value="RNA-binding domain, RBD"/>
    <property type="match status" value="1"/>
</dbReference>
<dbReference type="InterPro" id="IPR035979">
    <property type="entry name" value="RBD_domain_sf"/>
</dbReference>
<dbReference type="PROSITE" id="PS50102">
    <property type="entry name" value="RRM"/>
    <property type="match status" value="1"/>
</dbReference>
<name>C6TDU8_SOYBN</name>
<organism evidence="3">
    <name type="scientific">Glycine max</name>
    <name type="common">Soybean</name>
    <name type="synonym">Glycine hispida</name>
    <dbReference type="NCBI Taxonomy" id="3847"/>
    <lineage>
        <taxon>Eukaryota</taxon>
        <taxon>Viridiplantae</taxon>
        <taxon>Streptophyta</taxon>
        <taxon>Embryophyta</taxon>
        <taxon>Tracheophyta</taxon>
        <taxon>Spermatophyta</taxon>
        <taxon>Magnoliopsida</taxon>
        <taxon>eudicotyledons</taxon>
        <taxon>Gunneridae</taxon>
        <taxon>Pentapetalae</taxon>
        <taxon>rosids</taxon>
        <taxon>fabids</taxon>
        <taxon>Fabales</taxon>
        <taxon>Fabaceae</taxon>
        <taxon>Papilionoideae</taxon>
        <taxon>50 kb inversion clade</taxon>
        <taxon>NPAAA clade</taxon>
        <taxon>indigoferoid/millettioid clade</taxon>
        <taxon>Phaseoleae</taxon>
        <taxon>Glycine</taxon>
        <taxon>Glycine subgen. Soja</taxon>
    </lineage>
</organism>
<dbReference type="ExpressionAtlas" id="C6TDU8">
    <property type="expression patterns" value="baseline and differential"/>
</dbReference>
<accession>C6TDU8</accession>
<dbReference type="Gene3D" id="3.30.70.330">
    <property type="match status" value="1"/>
</dbReference>
<feature type="domain" description="RRM" evidence="2">
    <location>
        <begin position="6"/>
        <end position="72"/>
    </location>
</feature>
<dbReference type="SMART" id="SM00360">
    <property type="entry name" value="RRM"/>
    <property type="match status" value="1"/>
</dbReference>
<dbReference type="CDD" id="cd12269">
    <property type="entry name" value="RRM_Vip1_like"/>
    <property type="match status" value="1"/>
</dbReference>
<proteinExistence type="evidence at transcript level"/>
<sequence>MNSGGYAVEVTGLSPKATDKDVRDFFAFSGVIENVEIIRSGDYACTAYVTFKDAYAQETACLLSGATILDQRVCITRWGHYEDEFDFWNQPSYSHEDETASTTPQSNQFGFPLLEKQLPWLKKLLGPCCQRDMFSARMH</sequence>
<dbReference type="InterPro" id="IPR034360">
    <property type="entry name" value="Vip1-like_RRM_plant"/>
</dbReference>
<dbReference type="PANTHER" id="PTHR32343">
    <property type="entry name" value="SERINE/ARGININE-RICH SPLICING FACTOR"/>
    <property type="match status" value="1"/>
</dbReference>
<evidence type="ECO:0000256" key="1">
    <source>
        <dbReference type="PROSITE-ProRule" id="PRU00176"/>
    </source>
</evidence>
<dbReference type="AlphaFoldDB" id="C6TDU8"/>
<dbReference type="EMBL" id="BT095764">
    <property type="protein sequence ID" value="ACU20000.1"/>
    <property type="molecule type" value="mRNA"/>
</dbReference>
<dbReference type="Pfam" id="PF00076">
    <property type="entry name" value="RRM_1"/>
    <property type="match status" value="1"/>
</dbReference>
<reference evidence="3" key="1">
    <citation type="submission" date="2009-08" db="EMBL/GenBank/DDBJ databases">
        <authorList>
            <person name="Cheung F."/>
            <person name="Xiao Y."/>
            <person name="Chan A."/>
            <person name="Moskal W."/>
            <person name="Town C.D."/>
        </authorList>
    </citation>
    <scope>NUCLEOTIDE SEQUENCE</scope>
</reference>
<dbReference type="InterPro" id="IPR000504">
    <property type="entry name" value="RRM_dom"/>
</dbReference>
<evidence type="ECO:0000313" key="3">
    <source>
        <dbReference type="EMBL" id="ACU20000.1"/>
    </source>
</evidence>
<protein>
    <recommendedName>
        <fullName evidence="2">RRM domain-containing protein</fullName>
    </recommendedName>
</protein>
<keyword evidence="1" id="KW-0694">RNA-binding</keyword>
<dbReference type="PANTHER" id="PTHR32343:SF26">
    <property type="entry name" value="RNA-BINDING (RRM_RBD_RNP MOTIFS) FAMILY PROTEIN"/>
    <property type="match status" value="1"/>
</dbReference>